<dbReference type="Pfam" id="PF13618">
    <property type="entry name" value="Gluconate_2-dh3"/>
    <property type="match status" value="1"/>
</dbReference>
<dbReference type="InterPro" id="IPR027056">
    <property type="entry name" value="Gluconate_2DH_su3"/>
</dbReference>
<dbReference type="RefSeq" id="WP_157561976.1">
    <property type="nucleotide sequence ID" value="NZ_WQKZ01000001.1"/>
</dbReference>
<reference evidence="1 2" key="1">
    <citation type="submission" date="2019-12" db="EMBL/GenBank/DDBJ databases">
        <title>Hymenobacter sp. HMF4947 Genome sequencing and assembly.</title>
        <authorList>
            <person name="Kang H."/>
            <person name="Cha I."/>
            <person name="Kim H."/>
            <person name="Joh K."/>
        </authorList>
    </citation>
    <scope>NUCLEOTIDE SEQUENCE [LARGE SCALE GENOMIC DNA]</scope>
    <source>
        <strain evidence="1 2">HMF4947</strain>
    </source>
</reference>
<dbReference type="Proteomes" id="UP000441336">
    <property type="component" value="Unassembled WGS sequence"/>
</dbReference>
<accession>A0A7K1T9Y8</accession>
<evidence type="ECO:0000313" key="2">
    <source>
        <dbReference type="Proteomes" id="UP000441336"/>
    </source>
</evidence>
<gene>
    <name evidence="1" type="ORF">GO988_02650</name>
</gene>
<evidence type="ECO:0000313" key="1">
    <source>
        <dbReference type="EMBL" id="MVN75216.1"/>
    </source>
</evidence>
<dbReference type="AlphaFoldDB" id="A0A7K1T9Y8"/>
<keyword evidence="2" id="KW-1185">Reference proteome</keyword>
<proteinExistence type="predicted"/>
<dbReference type="EMBL" id="WQKZ01000001">
    <property type="protein sequence ID" value="MVN75216.1"/>
    <property type="molecule type" value="Genomic_DNA"/>
</dbReference>
<organism evidence="1 2">
    <name type="scientific">Hymenobacter ginkgonis</name>
    <dbReference type="NCBI Taxonomy" id="2682976"/>
    <lineage>
        <taxon>Bacteria</taxon>
        <taxon>Pseudomonadati</taxon>
        <taxon>Bacteroidota</taxon>
        <taxon>Cytophagia</taxon>
        <taxon>Cytophagales</taxon>
        <taxon>Hymenobacteraceae</taxon>
        <taxon>Hymenobacter</taxon>
    </lineage>
</organism>
<sequence length="190" mass="21000">MNRRLAVKNLSLLVGAATLLPACLSQTKSDQAATVSLKHVAVSAPEEQLLAEVCETLIPKTDTPGAKDLGLHRYVLKMLDDCTPAKEQQLFLAGLRQLEETCQQQMGQAFGEGTAPQRLALLQRIDQQPQQFSKEVVGFYRSARQLTIDGYTGSKYFMTKQVVYELVPGRYNGYFPVSNLRVAKPSHGQS</sequence>
<protein>
    <submittedName>
        <fullName evidence="1">Gluconate 2-dehydrogenase subunit 3 family protein</fullName>
    </submittedName>
</protein>
<comment type="caution">
    <text evidence="1">The sequence shown here is derived from an EMBL/GenBank/DDBJ whole genome shotgun (WGS) entry which is preliminary data.</text>
</comment>
<name>A0A7K1T9Y8_9BACT</name>